<comment type="caution">
    <text evidence="1">The sequence shown here is derived from an EMBL/GenBank/DDBJ whole genome shotgun (WGS) entry which is preliminary data.</text>
</comment>
<dbReference type="Proteomes" id="UP001168972">
    <property type="component" value="Unassembled WGS sequence"/>
</dbReference>
<evidence type="ECO:0000313" key="1">
    <source>
        <dbReference type="EMBL" id="KAK0159482.1"/>
    </source>
</evidence>
<keyword evidence="2" id="KW-1185">Reference proteome</keyword>
<dbReference type="AlphaFoldDB" id="A0AA39EXS0"/>
<gene>
    <name evidence="1" type="ORF">PV327_011078</name>
</gene>
<reference evidence="1" key="1">
    <citation type="journal article" date="2023" name="bioRxiv">
        <title>Scaffold-level genome assemblies of two parasitoid biocontrol wasps reveal the parthenogenesis mechanism and an associated novel virus.</title>
        <authorList>
            <person name="Inwood S."/>
            <person name="Skelly J."/>
            <person name="Guhlin J."/>
            <person name="Harrop T."/>
            <person name="Goldson S."/>
            <person name="Dearden P."/>
        </authorList>
    </citation>
    <scope>NUCLEOTIDE SEQUENCE</scope>
    <source>
        <strain evidence="1">Lincoln</strain>
        <tissue evidence="1">Whole body</tissue>
    </source>
</reference>
<dbReference type="EMBL" id="JAQQBR010001901">
    <property type="protein sequence ID" value="KAK0159482.1"/>
    <property type="molecule type" value="Genomic_DNA"/>
</dbReference>
<sequence>EGFLHFYIKKYDGGGYQKGFEFFAEFLFKWRYWFQLMIYVGSLLARYHFSDFFEWADGLTLAEMQFLFGLRQDICRLLDIVCSARWDASFDVPVDGMISIRHMERTHRNRDWERTRNDRFHEDLDYLDWVRLHRF</sequence>
<evidence type="ECO:0000313" key="2">
    <source>
        <dbReference type="Proteomes" id="UP001168972"/>
    </source>
</evidence>
<protein>
    <submittedName>
        <fullName evidence="1">Uncharacterized protein</fullName>
    </submittedName>
</protein>
<feature type="non-terminal residue" evidence="1">
    <location>
        <position position="135"/>
    </location>
</feature>
<name>A0AA39EXS0_MICHY</name>
<accession>A0AA39EXS0</accession>
<reference evidence="1" key="2">
    <citation type="submission" date="2023-03" db="EMBL/GenBank/DDBJ databases">
        <authorList>
            <person name="Inwood S.N."/>
            <person name="Skelly J.G."/>
            <person name="Guhlin J."/>
            <person name="Harrop T.W.R."/>
            <person name="Goldson S.G."/>
            <person name="Dearden P.K."/>
        </authorList>
    </citation>
    <scope>NUCLEOTIDE SEQUENCE</scope>
    <source>
        <strain evidence="1">Lincoln</strain>
        <tissue evidence="1">Whole body</tissue>
    </source>
</reference>
<organism evidence="1 2">
    <name type="scientific">Microctonus hyperodae</name>
    <name type="common">Parasitoid wasp</name>
    <dbReference type="NCBI Taxonomy" id="165561"/>
    <lineage>
        <taxon>Eukaryota</taxon>
        <taxon>Metazoa</taxon>
        <taxon>Ecdysozoa</taxon>
        <taxon>Arthropoda</taxon>
        <taxon>Hexapoda</taxon>
        <taxon>Insecta</taxon>
        <taxon>Pterygota</taxon>
        <taxon>Neoptera</taxon>
        <taxon>Endopterygota</taxon>
        <taxon>Hymenoptera</taxon>
        <taxon>Apocrita</taxon>
        <taxon>Ichneumonoidea</taxon>
        <taxon>Braconidae</taxon>
        <taxon>Euphorinae</taxon>
        <taxon>Microctonus</taxon>
    </lineage>
</organism>
<proteinExistence type="predicted"/>